<evidence type="ECO:0000313" key="3">
    <source>
        <dbReference type="Proteomes" id="UP001431902"/>
    </source>
</evidence>
<keyword evidence="3" id="KW-1185">Reference proteome</keyword>
<sequence>MARPPRNPLIGMRDGVSPSCVALPPGPWGTVLDFLCERLPNVPRSTWAERIEQGLVLLEDGQKVSLQQAYRHSQRLYYYRHRPAEAVLPFTAHIVFEDDHLLVADKPHFMPVTPSGPYVQQSLLVQLKRQTACEELTPIHRIDRETAGLVLLSKRPQDRNAYQALFRDKTIHKVYRAVAAHRPKLGLPLTHTSRMAEDPTQFFKMCEVPGEPNSETRIRLLHPEGQRALYELEPVTGKRHQLRVHMNALGIPIEGDQFYPHVLRGPDEAEDFSQPLQLLAYAVEFVDPVTGVQRHWTSQWSLSVPYSNAV</sequence>
<dbReference type="EMBL" id="JASGBH010000001">
    <property type="protein sequence ID" value="MDI9232573.1"/>
    <property type="molecule type" value="Genomic_DNA"/>
</dbReference>
<evidence type="ECO:0000259" key="1">
    <source>
        <dbReference type="Pfam" id="PF00849"/>
    </source>
</evidence>
<accession>A0ABT6X384</accession>
<gene>
    <name evidence="2" type="ORF">QLQ16_01840</name>
</gene>
<dbReference type="PANTHER" id="PTHR21600:SF84">
    <property type="entry name" value="PSEUDOURIDINE SYNTHASE RSUA_RLUA-LIKE DOMAIN-CONTAINING PROTEIN"/>
    <property type="match status" value="1"/>
</dbReference>
<proteinExistence type="predicted"/>
<dbReference type="InterPro" id="IPR006224">
    <property type="entry name" value="PsdUridine_synth_RluA-like_CS"/>
</dbReference>
<comment type="caution">
    <text evidence="2">The sequence shown here is derived from an EMBL/GenBank/DDBJ whole genome shotgun (WGS) entry which is preliminary data.</text>
</comment>
<dbReference type="PROSITE" id="PS01129">
    <property type="entry name" value="PSI_RLU"/>
    <property type="match status" value="1"/>
</dbReference>
<dbReference type="Pfam" id="PF00849">
    <property type="entry name" value="PseudoU_synth_2"/>
    <property type="match status" value="1"/>
</dbReference>
<dbReference type="SUPFAM" id="SSF55120">
    <property type="entry name" value="Pseudouridine synthase"/>
    <property type="match status" value="1"/>
</dbReference>
<dbReference type="Gene3D" id="3.30.2350.10">
    <property type="entry name" value="Pseudouridine synthase"/>
    <property type="match status" value="1"/>
</dbReference>
<dbReference type="RefSeq" id="WP_283222976.1">
    <property type="nucleotide sequence ID" value="NZ_JASGBH010000001.1"/>
</dbReference>
<dbReference type="PANTHER" id="PTHR21600">
    <property type="entry name" value="MITOCHONDRIAL RNA PSEUDOURIDINE SYNTHASE"/>
    <property type="match status" value="1"/>
</dbReference>
<name>A0ABT6X384_9BURK</name>
<organism evidence="2 3">
    <name type="scientific">Limnohabitans lacus</name>
    <dbReference type="NCBI Taxonomy" id="3045173"/>
    <lineage>
        <taxon>Bacteria</taxon>
        <taxon>Pseudomonadati</taxon>
        <taxon>Pseudomonadota</taxon>
        <taxon>Betaproteobacteria</taxon>
        <taxon>Burkholderiales</taxon>
        <taxon>Comamonadaceae</taxon>
        <taxon>Limnohabitans</taxon>
    </lineage>
</organism>
<protein>
    <submittedName>
        <fullName evidence="2">Pseudouridine synthase</fullName>
    </submittedName>
</protein>
<dbReference type="InterPro" id="IPR020103">
    <property type="entry name" value="PsdUridine_synth_cat_dom_sf"/>
</dbReference>
<feature type="domain" description="Pseudouridine synthase RsuA/RluA-like" evidence="1">
    <location>
        <begin position="100"/>
        <end position="248"/>
    </location>
</feature>
<reference evidence="2" key="1">
    <citation type="submission" date="2023-05" db="EMBL/GenBank/DDBJ databases">
        <title>Limnohabitans sp. strain HM2-2 Genome sequencing and assembly.</title>
        <authorList>
            <person name="Jung Y."/>
        </authorList>
    </citation>
    <scope>NUCLEOTIDE SEQUENCE</scope>
    <source>
        <strain evidence="2">HM2-2</strain>
    </source>
</reference>
<dbReference type="InterPro" id="IPR006145">
    <property type="entry name" value="PsdUridine_synth_RsuA/RluA"/>
</dbReference>
<evidence type="ECO:0000313" key="2">
    <source>
        <dbReference type="EMBL" id="MDI9232573.1"/>
    </source>
</evidence>
<dbReference type="InterPro" id="IPR050188">
    <property type="entry name" value="RluA_PseudoU_synthase"/>
</dbReference>
<dbReference type="Proteomes" id="UP001431902">
    <property type="component" value="Unassembled WGS sequence"/>
</dbReference>